<accession>A0A6J4QPX8</accession>
<evidence type="ECO:0000313" key="2">
    <source>
        <dbReference type="EMBL" id="CAA9448462.1"/>
    </source>
</evidence>
<dbReference type="EMBL" id="CADCUW010000561">
    <property type="protein sequence ID" value="CAA9448462.1"/>
    <property type="molecule type" value="Genomic_DNA"/>
</dbReference>
<proteinExistence type="predicted"/>
<feature type="transmembrane region" description="Helical" evidence="1">
    <location>
        <begin position="61"/>
        <end position="83"/>
    </location>
</feature>
<gene>
    <name evidence="2" type="ORF">AVDCRST_MAG01-01-4319</name>
</gene>
<dbReference type="AlphaFoldDB" id="A0A6J4QPX8"/>
<reference evidence="2" key="1">
    <citation type="submission" date="2020-02" db="EMBL/GenBank/DDBJ databases">
        <authorList>
            <person name="Meier V. D."/>
        </authorList>
    </citation>
    <scope>NUCLEOTIDE SEQUENCE</scope>
    <source>
        <strain evidence="2">AVDCRST_MAG01</strain>
    </source>
</reference>
<organism evidence="2">
    <name type="scientific">uncultured Rubrobacteraceae bacterium</name>
    <dbReference type="NCBI Taxonomy" id="349277"/>
    <lineage>
        <taxon>Bacteria</taxon>
        <taxon>Bacillati</taxon>
        <taxon>Actinomycetota</taxon>
        <taxon>Rubrobacteria</taxon>
        <taxon>Rubrobacterales</taxon>
        <taxon>Rubrobacteraceae</taxon>
        <taxon>environmental samples</taxon>
    </lineage>
</organism>
<keyword evidence="1" id="KW-0472">Membrane</keyword>
<keyword evidence="1" id="KW-1133">Transmembrane helix</keyword>
<name>A0A6J4QPX8_9ACTN</name>
<evidence type="ECO:0000256" key="1">
    <source>
        <dbReference type="SAM" id="Phobius"/>
    </source>
</evidence>
<dbReference type="SUPFAM" id="SSF46785">
    <property type="entry name" value="Winged helix' DNA-binding domain"/>
    <property type="match status" value="1"/>
</dbReference>
<keyword evidence="1" id="KW-0812">Transmembrane</keyword>
<protein>
    <submittedName>
        <fullName evidence="2">Uncharacterized protein</fullName>
    </submittedName>
</protein>
<sequence length="171" mass="18398">MGGRPAMWDGAGFDRRRHRPEFFGIDAERLGPGAKVGVALSVLGPVALSGVLLVAVVPGMWWIFTTYFWIAFPALGLLGSGLAEMRGERRTRPAAIDLERELLVALMSRGEMTAAGAAAETSLSVDEADRRLRELAEAGHLEVRVRGGGLFYALWEPGGRAEAIGAVPDRR</sequence>
<dbReference type="InterPro" id="IPR036390">
    <property type="entry name" value="WH_DNA-bd_sf"/>
</dbReference>
<feature type="transmembrane region" description="Helical" evidence="1">
    <location>
        <begin position="36"/>
        <end position="55"/>
    </location>
</feature>